<dbReference type="PANTHER" id="PTHR30193">
    <property type="entry name" value="ABC TRANSPORTER PERMEASE PROTEIN"/>
    <property type="match status" value="1"/>
</dbReference>
<dbReference type="GO" id="GO:0005886">
    <property type="term" value="C:plasma membrane"/>
    <property type="evidence" value="ECO:0007669"/>
    <property type="project" value="UniProtKB-SubCell"/>
</dbReference>
<dbReference type="Gene3D" id="1.10.3720.10">
    <property type="entry name" value="MetI-like"/>
    <property type="match status" value="1"/>
</dbReference>
<dbReference type="InterPro" id="IPR051393">
    <property type="entry name" value="ABC_transporter_permease"/>
</dbReference>
<comment type="subcellular location">
    <subcellularLocation>
        <location evidence="1">Cell membrane</location>
        <topology evidence="1">Multi-pass membrane protein</topology>
    </subcellularLocation>
</comment>
<dbReference type="GO" id="GO:0055085">
    <property type="term" value="P:transmembrane transport"/>
    <property type="evidence" value="ECO:0007669"/>
    <property type="project" value="InterPro"/>
</dbReference>
<dbReference type="PROSITE" id="PS50928">
    <property type="entry name" value="ABC_TM1"/>
    <property type="match status" value="1"/>
</dbReference>
<feature type="transmembrane region" description="Helical" evidence="7">
    <location>
        <begin position="275"/>
        <end position="297"/>
    </location>
</feature>
<evidence type="ECO:0000256" key="4">
    <source>
        <dbReference type="ARBA" id="ARBA00022692"/>
    </source>
</evidence>
<feature type="domain" description="ABC transmembrane type-1" evidence="8">
    <location>
        <begin position="79"/>
        <end position="294"/>
    </location>
</feature>
<feature type="transmembrane region" description="Helical" evidence="7">
    <location>
        <begin position="84"/>
        <end position="104"/>
    </location>
</feature>
<dbReference type="Pfam" id="PF00528">
    <property type="entry name" value="BPD_transp_1"/>
    <property type="match status" value="1"/>
</dbReference>
<dbReference type="InterPro" id="IPR000515">
    <property type="entry name" value="MetI-like"/>
</dbReference>
<dbReference type="InterPro" id="IPR035906">
    <property type="entry name" value="MetI-like_sf"/>
</dbReference>
<keyword evidence="3" id="KW-1003">Cell membrane</keyword>
<keyword evidence="5 7" id="KW-1133">Transmembrane helix</keyword>
<organism evidence="9">
    <name type="scientific">bioreactor metagenome</name>
    <dbReference type="NCBI Taxonomy" id="1076179"/>
    <lineage>
        <taxon>unclassified sequences</taxon>
        <taxon>metagenomes</taxon>
        <taxon>ecological metagenomes</taxon>
    </lineage>
</organism>
<evidence type="ECO:0000259" key="8">
    <source>
        <dbReference type="PROSITE" id="PS50928"/>
    </source>
</evidence>
<evidence type="ECO:0000256" key="3">
    <source>
        <dbReference type="ARBA" id="ARBA00022475"/>
    </source>
</evidence>
<reference evidence="9" key="1">
    <citation type="submission" date="2019-08" db="EMBL/GenBank/DDBJ databases">
        <authorList>
            <person name="Kucharzyk K."/>
            <person name="Murdoch R.W."/>
            <person name="Higgins S."/>
            <person name="Loffler F."/>
        </authorList>
    </citation>
    <scope>NUCLEOTIDE SEQUENCE</scope>
</reference>
<dbReference type="PANTHER" id="PTHR30193:SF37">
    <property type="entry name" value="INNER MEMBRANE ABC TRANSPORTER PERMEASE PROTEIN YCJO"/>
    <property type="match status" value="1"/>
</dbReference>
<gene>
    <name evidence="9" type="primary">ugpA_1</name>
    <name evidence="9" type="ORF">SDC9_12243</name>
</gene>
<comment type="caution">
    <text evidence="9">The sequence shown here is derived from an EMBL/GenBank/DDBJ whole genome shotgun (WGS) entry which is preliminary data.</text>
</comment>
<feature type="transmembrane region" description="Helical" evidence="7">
    <location>
        <begin position="20"/>
        <end position="38"/>
    </location>
</feature>
<evidence type="ECO:0000256" key="1">
    <source>
        <dbReference type="ARBA" id="ARBA00004651"/>
    </source>
</evidence>
<keyword evidence="2" id="KW-0813">Transport</keyword>
<keyword evidence="4 7" id="KW-0812">Transmembrane</keyword>
<dbReference type="SUPFAM" id="SSF161098">
    <property type="entry name" value="MetI-like"/>
    <property type="match status" value="1"/>
</dbReference>
<dbReference type="AlphaFoldDB" id="A0A644TIL9"/>
<feature type="transmembrane region" description="Helical" evidence="7">
    <location>
        <begin position="167"/>
        <end position="189"/>
    </location>
</feature>
<evidence type="ECO:0000256" key="5">
    <source>
        <dbReference type="ARBA" id="ARBA00022989"/>
    </source>
</evidence>
<evidence type="ECO:0000256" key="6">
    <source>
        <dbReference type="ARBA" id="ARBA00023136"/>
    </source>
</evidence>
<evidence type="ECO:0000256" key="7">
    <source>
        <dbReference type="SAM" id="Phobius"/>
    </source>
</evidence>
<keyword evidence="6 7" id="KW-0472">Membrane</keyword>
<protein>
    <submittedName>
        <fullName evidence="9">sn-glycerol-3-phosphate transport system permease protein UgpA</fullName>
    </submittedName>
</protein>
<evidence type="ECO:0000256" key="2">
    <source>
        <dbReference type="ARBA" id="ARBA00022448"/>
    </source>
</evidence>
<dbReference type="CDD" id="cd06261">
    <property type="entry name" value="TM_PBP2"/>
    <property type="match status" value="1"/>
</dbReference>
<dbReference type="EMBL" id="VSSQ01000032">
    <property type="protein sequence ID" value="MPL66559.1"/>
    <property type="molecule type" value="Genomic_DNA"/>
</dbReference>
<evidence type="ECO:0000313" key="9">
    <source>
        <dbReference type="EMBL" id="MPL66559.1"/>
    </source>
</evidence>
<accession>A0A644TIL9</accession>
<feature type="transmembrane region" description="Helical" evidence="7">
    <location>
        <begin position="116"/>
        <end position="136"/>
    </location>
</feature>
<proteinExistence type="predicted"/>
<name>A0A644TIL9_9ZZZZ</name>
<sequence>MKRERHSRLLNRMARQRYLFVYCALIPIVAMYALLRIVPIAQNMLYSFFDSSIGNPLAEFVGLRNYKELFTDKLFGVSIRNTTYFAFFVTLCGVLTALFVALLLSRPTRLSALYETAFFLPVITPMVPVAVVWKWIYDPTYGLLNYILSWFGIQPVAWLVYPRTALLAIIIMSVWKIVGYNMIIFLVGIRDIPETYIEAAMIDGASKFQILRKITLPLLRPILLLVIVITTINSYNVFTQVFIMTSGAQGAPGGAVRTLVFDIYENAFRYFKTGYAAAEAVMLLLIILVLTAIQFGLGGKNPKQKRRVAS</sequence>